<dbReference type="Proteomes" id="UP001363035">
    <property type="component" value="Unassembled WGS sequence"/>
</dbReference>
<protein>
    <submittedName>
        <fullName evidence="1">Uncharacterized protein</fullName>
    </submittedName>
</protein>
<comment type="caution">
    <text evidence="1">The sequence shown here is derived from an EMBL/GenBank/DDBJ whole genome shotgun (WGS) entry which is preliminary data.</text>
</comment>
<sequence length="147" mass="16861">MEMRKMRLNILFSLLCIVFFITSCNQERSKIQTEKDFISIVDRDTSRLHLVLYKDRFHGKIINTKPGGYIVKGEINGKIVGDTLEGDNLYTPFKWANQKRAPIVLLKKGENYLLGNGIVSIHLGIPHFMPGSINFDNPKHTYLPVQK</sequence>
<dbReference type="PROSITE" id="PS51257">
    <property type="entry name" value="PROKAR_LIPOPROTEIN"/>
    <property type="match status" value="1"/>
</dbReference>
<reference evidence="1 2" key="1">
    <citation type="submission" date="2024-01" db="EMBL/GenBank/DDBJ databases">
        <title>Sphingobacterium tenebrionis sp. nov., a novel endophyte isolated from tenebrio molitor intestines.</title>
        <authorList>
            <person name="Zhang C."/>
        </authorList>
    </citation>
    <scope>NUCLEOTIDE SEQUENCE [LARGE SCALE GENOMIC DNA]</scope>
    <source>
        <strain evidence="1 2">PU5-4</strain>
    </source>
</reference>
<gene>
    <name evidence="1" type="ORF">VJ786_14035</name>
</gene>
<evidence type="ECO:0000313" key="1">
    <source>
        <dbReference type="EMBL" id="MEI5986021.1"/>
    </source>
</evidence>
<proteinExistence type="predicted"/>
<name>A0ABU8I9B7_9SPHI</name>
<dbReference type="EMBL" id="JAYLLN010000040">
    <property type="protein sequence ID" value="MEI5986021.1"/>
    <property type="molecule type" value="Genomic_DNA"/>
</dbReference>
<keyword evidence="2" id="KW-1185">Reference proteome</keyword>
<organism evidence="1 2">
    <name type="scientific">Sphingobacterium tenebrionis</name>
    <dbReference type="NCBI Taxonomy" id="3111775"/>
    <lineage>
        <taxon>Bacteria</taxon>
        <taxon>Pseudomonadati</taxon>
        <taxon>Bacteroidota</taxon>
        <taxon>Sphingobacteriia</taxon>
        <taxon>Sphingobacteriales</taxon>
        <taxon>Sphingobacteriaceae</taxon>
        <taxon>Sphingobacterium</taxon>
    </lineage>
</organism>
<evidence type="ECO:0000313" key="2">
    <source>
        <dbReference type="Proteomes" id="UP001363035"/>
    </source>
</evidence>
<dbReference type="RefSeq" id="WP_180268471.1">
    <property type="nucleotide sequence ID" value="NZ_JAYLLN010000040.1"/>
</dbReference>
<accession>A0ABU8I9B7</accession>